<dbReference type="GO" id="GO:0006629">
    <property type="term" value="P:lipid metabolic process"/>
    <property type="evidence" value="ECO:0007669"/>
    <property type="project" value="InterPro"/>
</dbReference>
<dbReference type="Proteomes" id="UP000504637">
    <property type="component" value="Unplaced"/>
</dbReference>
<comment type="similarity">
    <text evidence="1">Belongs to the AIM6 family.</text>
</comment>
<protein>
    <recommendedName>
        <fullName evidence="2">Altered inheritance of mitochondria protein 6</fullName>
    </recommendedName>
</protein>
<keyword evidence="4" id="KW-1185">Reference proteome</keyword>
<reference evidence="5" key="1">
    <citation type="submission" date="2020-01" db="EMBL/GenBank/DDBJ databases">
        <authorList>
            <consortium name="DOE Joint Genome Institute"/>
            <person name="Haridas S."/>
            <person name="Albert R."/>
            <person name="Binder M."/>
            <person name="Bloem J."/>
            <person name="Labutti K."/>
            <person name="Salamov A."/>
            <person name="Andreopoulos B."/>
            <person name="Baker S.E."/>
            <person name="Barry K."/>
            <person name="Bills G."/>
            <person name="Bluhm B.H."/>
            <person name="Cannon C."/>
            <person name="Castanera R."/>
            <person name="Culley D.E."/>
            <person name="Daum C."/>
            <person name="Ezra D."/>
            <person name="Gonzalez J.B."/>
            <person name="Henrissat B."/>
            <person name="Kuo A."/>
            <person name="Liang C."/>
            <person name="Lipzen A."/>
            <person name="Lutzoni F."/>
            <person name="Magnuson J."/>
            <person name="Mondo S."/>
            <person name="Nolan M."/>
            <person name="Ohm R."/>
            <person name="Pangilinan J."/>
            <person name="Park H.-J."/>
            <person name="Ramirez L."/>
            <person name="Alfaro M."/>
            <person name="Sun H."/>
            <person name="Tritt A."/>
            <person name="Yoshinaga Y."/>
            <person name="Zwiers L.-H."/>
            <person name="Turgeon B.G."/>
            <person name="Goodwin S.B."/>
            <person name="Spatafora J.W."/>
            <person name="Crous P.W."/>
            <person name="Grigoriev I.V."/>
        </authorList>
    </citation>
    <scope>NUCLEOTIDE SEQUENCE</scope>
    <source>
        <strain evidence="5">CBS 342.82</strain>
    </source>
</reference>
<evidence type="ECO:0000256" key="1">
    <source>
        <dbReference type="ARBA" id="ARBA00008858"/>
    </source>
</evidence>
<sequence length="333" mass="37879">DDYDDKFLPNWGAAGHFGEGLKEYPTDATRDVIPIPCHSHNDYWRRVPLFDAIHWGCTGVEADVWLFDDELFVGHNVASLTRNRTFQSLYVNPLTEFLDKMNPSTEFSNTTGHGVFDEDPQQTLVLLVDFKTPGHETFRSVSDQLRPLREKNYLSYWDGETFHPRAVTIVGTGNAPFDLITASTTHRDIFFDAPLDRLWEPETTSSPSSEPPLLRRSTPTNPTALAALPPASAYDPTNSYYASTSFSRTIGFIWRGRLTAAQLDLLRGQIRGARRRGLKARYWDTPSWPRGLRDHVWQVLLREGAEVLNVDDLPGAARATWRRRAERGRRAFS</sequence>
<name>A0A6J3MJ24_9PEZI</name>
<reference evidence="5" key="2">
    <citation type="submission" date="2020-04" db="EMBL/GenBank/DDBJ databases">
        <authorList>
            <consortium name="NCBI Genome Project"/>
        </authorList>
    </citation>
    <scope>NUCLEOTIDE SEQUENCE</scope>
    <source>
        <strain evidence="5">CBS 342.82</strain>
    </source>
</reference>
<dbReference type="InterPro" id="IPR051236">
    <property type="entry name" value="HAT_RTT109-like"/>
</dbReference>
<dbReference type="OrthoDB" id="4153866at2759"/>
<evidence type="ECO:0000313" key="4">
    <source>
        <dbReference type="Proteomes" id="UP000504637"/>
    </source>
</evidence>
<dbReference type="AlphaFoldDB" id="A0A6J3MJ24"/>
<dbReference type="SUPFAM" id="SSF51695">
    <property type="entry name" value="PLC-like phosphodiesterases"/>
    <property type="match status" value="1"/>
</dbReference>
<dbReference type="GeneID" id="54358600"/>
<dbReference type="GO" id="GO:0008081">
    <property type="term" value="F:phosphoric diester hydrolase activity"/>
    <property type="evidence" value="ECO:0007669"/>
    <property type="project" value="InterPro"/>
</dbReference>
<accession>A0A6J3MJ24</accession>
<dbReference type="PANTHER" id="PTHR31571">
    <property type="entry name" value="ALTERED INHERITANCE OF MITOCHONDRIA PROTEIN 6"/>
    <property type="match status" value="1"/>
</dbReference>
<reference evidence="5" key="3">
    <citation type="submission" date="2025-08" db="UniProtKB">
        <authorList>
            <consortium name="RefSeq"/>
        </authorList>
    </citation>
    <scope>IDENTIFICATION</scope>
    <source>
        <strain evidence="5">CBS 342.82</strain>
    </source>
</reference>
<dbReference type="RefSeq" id="XP_033463958.1">
    <property type="nucleotide sequence ID" value="XM_033600800.1"/>
</dbReference>
<dbReference type="PANTHER" id="PTHR31571:SF1">
    <property type="entry name" value="ALTERED INHERITANCE OF MITOCHONDRIA PROTEIN 6"/>
    <property type="match status" value="1"/>
</dbReference>
<feature type="non-terminal residue" evidence="5">
    <location>
        <position position="1"/>
    </location>
</feature>
<evidence type="ECO:0000256" key="3">
    <source>
        <dbReference type="SAM" id="MobiDB-lite"/>
    </source>
</evidence>
<dbReference type="InterPro" id="IPR017946">
    <property type="entry name" value="PLC-like_Pdiesterase_TIM-brl"/>
</dbReference>
<feature type="region of interest" description="Disordered" evidence="3">
    <location>
        <begin position="201"/>
        <end position="222"/>
    </location>
</feature>
<organism evidence="5">
    <name type="scientific">Dissoconium aciculare CBS 342.82</name>
    <dbReference type="NCBI Taxonomy" id="1314786"/>
    <lineage>
        <taxon>Eukaryota</taxon>
        <taxon>Fungi</taxon>
        <taxon>Dikarya</taxon>
        <taxon>Ascomycota</taxon>
        <taxon>Pezizomycotina</taxon>
        <taxon>Dothideomycetes</taxon>
        <taxon>Dothideomycetidae</taxon>
        <taxon>Mycosphaerellales</taxon>
        <taxon>Dissoconiaceae</taxon>
        <taxon>Dissoconium</taxon>
    </lineage>
</organism>
<proteinExistence type="inferred from homology"/>
<gene>
    <name evidence="5" type="ORF">K489DRAFT_311675</name>
</gene>
<evidence type="ECO:0000256" key="2">
    <source>
        <dbReference type="ARBA" id="ARBA00014286"/>
    </source>
</evidence>
<evidence type="ECO:0000313" key="5">
    <source>
        <dbReference type="RefSeq" id="XP_033463958.1"/>
    </source>
</evidence>